<dbReference type="Pfam" id="PF08279">
    <property type="entry name" value="HTH_11"/>
    <property type="match status" value="1"/>
</dbReference>
<evidence type="ECO:0000256" key="1">
    <source>
        <dbReference type="ARBA" id="ARBA00023015"/>
    </source>
</evidence>
<sequence>MRLLEILFYLLKINSKTTVKELSDMFNVSTKTIQRDLDKLSALGIPIISYRGKSGGIEIDKHYIIAKYVLTDSDYKDLILSLYISENIVDNLKKSELIDKFRLVDSHRCTEILDKLEERLIIDLDEDKVITDSSTCKVIDKCLDKKSFVRLEIEGNFIEIFPISYVLKKSGLHLYYYDEFEYNLISIDYICNAWECERYCDSPIIKYNDNKENIKYYCSENNKSSKI</sequence>
<feature type="domain" description="HTH deoR-type" evidence="3">
    <location>
        <begin position="1"/>
        <end position="55"/>
    </location>
</feature>
<dbReference type="SMART" id="SM00420">
    <property type="entry name" value="HTH_DEOR"/>
    <property type="match status" value="1"/>
</dbReference>
<organism evidence="4 5">
    <name type="scientific">Paraclostridium bifermentans</name>
    <name type="common">Clostridium bifermentans</name>
    <dbReference type="NCBI Taxonomy" id="1490"/>
    <lineage>
        <taxon>Bacteria</taxon>
        <taxon>Bacillati</taxon>
        <taxon>Bacillota</taxon>
        <taxon>Clostridia</taxon>
        <taxon>Peptostreptococcales</taxon>
        <taxon>Peptostreptococcaceae</taxon>
        <taxon>Paraclostridium</taxon>
    </lineage>
</organism>
<dbReference type="InterPro" id="IPR013196">
    <property type="entry name" value="HTH_11"/>
</dbReference>
<reference evidence="4 5" key="1">
    <citation type="submission" date="2020-04" db="EMBL/GenBank/DDBJ databases">
        <authorList>
            <person name="Hitch T.C.A."/>
            <person name="Wylensek D."/>
            <person name="Clavel T."/>
        </authorList>
    </citation>
    <scope>NUCLEOTIDE SEQUENCE [LARGE SCALE GENOMIC DNA]</scope>
    <source>
        <strain evidence="4 5">Med78_4-601-WT-2</strain>
    </source>
</reference>
<dbReference type="InterPro" id="IPR051534">
    <property type="entry name" value="CBASS_pafABC_assoc_protein"/>
</dbReference>
<dbReference type="SUPFAM" id="SSF46785">
    <property type="entry name" value="Winged helix' DNA-binding domain"/>
    <property type="match status" value="1"/>
</dbReference>
<dbReference type="GO" id="GO:0003700">
    <property type="term" value="F:DNA-binding transcription factor activity"/>
    <property type="evidence" value="ECO:0007669"/>
    <property type="project" value="InterPro"/>
</dbReference>
<proteinExistence type="predicted"/>
<dbReference type="AlphaFoldDB" id="A0AA44DML4"/>
<dbReference type="EMBL" id="JABAFD010000008">
    <property type="protein sequence ID" value="NME10444.1"/>
    <property type="molecule type" value="Genomic_DNA"/>
</dbReference>
<evidence type="ECO:0000313" key="5">
    <source>
        <dbReference type="Proteomes" id="UP000573963"/>
    </source>
</evidence>
<dbReference type="Gene3D" id="1.10.10.10">
    <property type="entry name" value="Winged helix-like DNA-binding domain superfamily/Winged helix DNA-binding domain"/>
    <property type="match status" value="1"/>
</dbReference>
<protein>
    <submittedName>
        <fullName evidence="4">HTH domain-containing protein</fullName>
    </submittedName>
</protein>
<dbReference type="PROSITE" id="PS51000">
    <property type="entry name" value="HTH_DEOR_2"/>
    <property type="match status" value="1"/>
</dbReference>
<evidence type="ECO:0000313" key="4">
    <source>
        <dbReference type="EMBL" id="NME10444.1"/>
    </source>
</evidence>
<gene>
    <name evidence="4" type="ORF">HF875_12990</name>
</gene>
<dbReference type="InterPro" id="IPR036388">
    <property type="entry name" value="WH-like_DNA-bd_sf"/>
</dbReference>
<dbReference type="InterPro" id="IPR001034">
    <property type="entry name" value="DeoR_HTH"/>
</dbReference>
<comment type="caution">
    <text evidence="4">The sequence shown here is derived from an EMBL/GenBank/DDBJ whole genome shotgun (WGS) entry which is preliminary data.</text>
</comment>
<name>A0AA44DML4_PARBF</name>
<evidence type="ECO:0000259" key="3">
    <source>
        <dbReference type="PROSITE" id="PS51000"/>
    </source>
</evidence>
<evidence type="ECO:0000256" key="2">
    <source>
        <dbReference type="ARBA" id="ARBA00023163"/>
    </source>
</evidence>
<dbReference type="InterPro" id="IPR036390">
    <property type="entry name" value="WH_DNA-bd_sf"/>
</dbReference>
<keyword evidence="2" id="KW-0804">Transcription</keyword>
<accession>A0AA44DML4</accession>
<keyword evidence="1" id="KW-0805">Transcription regulation</keyword>
<dbReference type="PANTHER" id="PTHR34580:SF1">
    <property type="entry name" value="PROTEIN PAFC"/>
    <property type="match status" value="1"/>
</dbReference>
<dbReference type="PANTHER" id="PTHR34580">
    <property type="match status" value="1"/>
</dbReference>
<dbReference type="Proteomes" id="UP000573963">
    <property type="component" value="Unassembled WGS sequence"/>
</dbReference>
<dbReference type="RefSeq" id="WP_168932492.1">
    <property type="nucleotide sequence ID" value="NZ_JABAFD010000008.1"/>
</dbReference>